<dbReference type="Proteomes" id="UP000077885">
    <property type="component" value="Unassembled WGS sequence"/>
</dbReference>
<organism evidence="1 2">
    <name type="scientific">Eikenella longinqua</name>
    <dbReference type="NCBI Taxonomy" id="1795827"/>
    <lineage>
        <taxon>Bacteria</taxon>
        <taxon>Pseudomonadati</taxon>
        <taxon>Pseudomonadota</taxon>
        <taxon>Betaproteobacteria</taxon>
        <taxon>Neisseriales</taxon>
        <taxon>Neisseriaceae</taxon>
        <taxon>Eikenella</taxon>
    </lineage>
</organism>
<dbReference type="OrthoDB" id="8617142at2"/>
<accession>A0A1A9RY11</accession>
<dbReference type="RefSeq" id="WP_067592343.1">
    <property type="nucleotide sequence ID" value="NZ_LXSL01000018.1"/>
</dbReference>
<evidence type="ECO:0000313" key="2">
    <source>
        <dbReference type="Proteomes" id="UP000077885"/>
    </source>
</evidence>
<keyword evidence="2" id="KW-1185">Reference proteome</keyword>
<gene>
    <name evidence="1" type="ORF">A7P95_05390</name>
</gene>
<protein>
    <recommendedName>
        <fullName evidence="3">DUF5625 domain-containing protein</fullName>
    </recommendedName>
</protein>
<comment type="caution">
    <text evidence="1">The sequence shown here is derived from an EMBL/GenBank/DDBJ whole genome shotgun (WGS) entry which is preliminary data.</text>
</comment>
<dbReference type="AlphaFoldDB" id="A0A1A9RY11"/>
<name>A0A1A9RY11_9NEIS</name>
<evidence type="ECO:0008006" key="3">
    <source>
        <dbReference type="Google" id="ProtNLM"/>
    </source>
</evidence>
<dbReference type="EMBL" id="LXSL01000018">
    <property type="protein sequence ID" value="OAM28395.1"/>
    <property type="molecule type" value="Genomic_DNA"/>
</dbReference>
<reference evidence="2" key="1">
    <citation type="submission" date="2016-05" db="EMBL/GenBank/DDBJ databases">
        <title>Draft genome of Corynebacterium afermentans subsp. afermentans LCDC 88199T.</title>
        <authorList>
            <person name="Bernier A.-M."/>
            <person name="Bernard K."/>
        </authorList>
    </citation>
    <scope>NUCLEOTIDE SEQUENCE [LARGE SCALE GENOMIC DNA]</scope>
    <source>
        <strain evidence="2">NML02-A-017</strain>
    </source>
</reference>
<evidence type="ECO:0000313" key="1">
    <source>
        <dbReference type="EMBL" id="OAM28395.1"/>
    </source>
</evidence>
<proteinExistence type="predicted"/>
<sequence length="225" mass="25870">MSEATNPPPTPPRQPSGKLKGYLKKYAPLLKKLAILGVVSCLLVSCDFSRSLILQFLPTPAYQDFPLGQHKRLEFNETIYLKHRYCLWTKIEFIDGMINLWGPDADKGVFGPLNEEAQKMQRAFTGLGDLSEESEPMYTIRMRVYRKGLRQETLMFQKEYTNFVIEDSYGANTDNPRNIANNIARGCFELPIGRYRFELTDQSPFRPEFNQVQTSVVISPVLNFK</sequence>